<gene>
    <name evidence="1" type="ORF">ASPBRDRAFT_523468</name>
</gene>
<evidence type="ECO:0000313" key="2">
    <source>
        <dbReference type="Proteomes" id="UP000184499"/>
    </source>
</evidence>
<dbReference type="AlphaFoldDB" id="A0A1L9UQA9"/>
<dbReference type="GeneID" id="93579374"/>
<protein>
    <submittedName>
        <fullName evidence="1">Uncharacterized protein</fullName>
    </submittedName>
</protein>
<dbReference type="VEuPathDB" id="FungiDB:ASPBRDRAFT_523468"/>
<keyword evidence="2" id="KW-1185">Reference proteome</keyword>
<dbReference type="Proteomes" id="UP000184499">
    <property type="component" value="Unassembled WGS sequence"/>
</dbReference>
<evidence type="ECO:0000313" key="1">
    <source>
        <dbReference type="EMBL" id="OJJ73935.1"/>
    </source>
</evidence>
<reference evidence="2" key="1">
    <citation type="journal article" date="2017" name="Genome Biol.">
        <title>Comparative genomics reveals high biological diversity and specific adaptations in the industrially and medically important fungal genus Aspergillus.</title>
        <authorList>
            <person name="de Vries R.P."/>
            <person name="Riley R."/>
            <person name="Wiebenga A."/>
            <person name="Aguilar-Osorio G."/>
            <person name="Amillis S."/>
            <person name="Uchima C.A."/>
            <person name="Anderluh G."/>
            <person name="Asadollahi M."/>
            <person name="Askin M."/>
            <person name="Barry K."/>
            <person name="Battaglia E."/>
            <person name="Bayram O."/>
            <person name="Benocci T."/>
            <person name="Braus-Stromeyer S.A."/>
            <person name="Caldana C."/>
            <person name="Canovas D."/>
            <person name="Cerqueira G.C."/>
            <person name="Chen F."/>
            <person name="Chen W."/>
            <person name="Choi C."/>
            <person name="Clum A."/>
            <person name="Dos Santos R.A."/>
            <person name="Damasio A.R."/>
            <person name="Diallinas G."/>
            <person name="Emri T."/>
            <person name="Fekete E."/>
            <person name="Flipphi M."/>
            <person name="Freyberg S."/>
            <person name="Gallo A."/>
            <person name="Gournas C."/>
            <person name="Habgood R."/>
            <person name="Hainaut M."/>
            <person name="Harispe M.L."/>
            <person name="Henrissat B."/>
            <person name="Hilden K.S."/>
            <person name="Hope R."/>
            <person name="Hossain A."/>
            <person name="Karabika E."/>
            <person name="Karaffa L."/>
            <person name="Karanyi Z."/>
            <person name="Krasevec N."/>
            <person name="Kuo A."/>
            <person name="Kusch H."/>
            <person name="LaButti K."/>
            <person name="Lagendijk E.L."/>
            <person name="Lapidus A."/>
            <person name="Levasseur A."/>
            <person name="Lindquist E."/>
            <person name="Lipzen A."/>
            <person name="Logrieco A.F."/>
            <person name="MacCabe A."/>
            <person name="Maekelae M.R."/>
            <person name="Malavazi I."/>
            <person name="Melin P."/>
            <person name="Meyer V."/>
            <person name="Mielnichuk N."/>
            <person name="Miskei M."/>
            <person name="Molnar A.P."/>
            <person name="Mule G."/>
            <person name="Ngan C.Y."/>
            <person name="Orejas M."/>
            <person name="Orosz E."/>
            <person name="Ouedraogo J.P."/>
            <person name="Overkamp K.M."/>
            <person name="Park H.-S."/>
            <person name="Perrone G."/>
            <person name="Piumi F."/>
            <person name="Punt P.J."/>
            <person name="Ram A.F."/>
            <person name="Ramon A."/>
            <person name="Rauscher S."/>
            <person name="Record E."/>
            <person name="Riano-Pachon D.M."/>
            <person name="Robert V."/>
            <person name="Roehrig J."/>
            <person name="Ruller R."/>
            <person name="Salamov A."/>
            <person name="Salih N.S."/>
            <person name="Samson R.A."/>
            <person name="Sandor E."/>
            <person name="Sanguinetti M."/>
            <person name="Schuetze T."/>
            <person name="Sepcic K."/>
            <person name="Shelest E."/>
            <person name="Sherlock G."/>
            <person name="Sophianopoulou V."/>
            <person name="Squina F.M."/>
            <person name="Sun H."/>
            <person name="Susca A."/>
            <person name="Todd R.B."/>
            <person name="Tsang A."/>
            <person name="Unkles S.E."/>
            <person name="van de Wiele N."/>
            <person name="van Rossen-Uffink D."/>
            <person name="Oliveira J.V."/>
            <person name="Vesth T.C."/>
            <person name="Visser J."/>
            <person name="Yu J.-H."/>
            <person name="Zhou M."/>
            <person name="Andersen M.R."/>
            <person name="Archer D.B."/>
            <person name="Baker S.E."/>
            <person name="Benoit I."/>
            <person name="Brakhage A.A."/>
            <person name="Braus G.H."/>
            <person name="Fischer R."/>
            <person name="Frisvad J.C."/>
            <person name="Goldman G.H."/>
            <person name="Houbraken J."/>
            <person name="Oakley B."/>
            <person name="Pocsi I."/>
            <person name="Scazzocchio C."/>
            <person name="Seiboth B."/>
            <person name="vanKuyk P.A."/>
            <person name="Wortman J."/>
            <person name="Dyer P.S."/>
            <person name="Grigoriev I.V."/>
        </authorList>
    </citation>
    <scope>NUCLEOTIDE SEQUENCE [LARGE SCALE GENOMIC DNA]</scope>
    <source>
        <strain evidence="2">CBS 101740 / IMI 381727 / IBT 21946</strain>
    </source>
</reference>
<organism evidence="1 2">
    <name type="scientific">Aspergillus brasiliensis (strain CBS 101740 / IMI 381727 / IBT 21946)</name>
    <dbReference type="NCBI Taxonomy" id="767769"/>
    <lineage>
        <taxon>Eukaryota</taxon>
        <taxon>Fungi</taxon>
        <taxon>Dikarya</taxon>
        <taxon>Ascomycota</taxon>
        <taxon>Pezizomycotina</taxon>
        <taxon>Eurotiomycetes</taxon>
        <taxon>Eurotiomycetidae</taxon>
        <taxon>Eurotiales</taxon>
        <taxon>Aspergillaceae</taxon>
        <taxon>Aspergillus</taxon>
        <taxon>Aspergillus subgen. Circumdati</taxon>
    </lineage>
</organism>
<dbReference type="RefSeq" id="XP_067481183.1">
    <property type="nucleotide sequence ID" value="XM_067626886.1"/>
</dbReference>
<dbReference type="EMBL" id="KV878682">
    <property type="protein sequence ID" value="OJJ73935.1"/>
    <property type="molecule type" value="Genomic_DNA"/>
</dbReference>
<name>A0A1L9UQA9_ASPBC</name>
<sequence>MRIRSNLTASEIVIYPLRYSIPLSDYPNPLSHPHPLHSTPIQSNPLLESLSHSKKISHFSVPVPWMMMDGSLSPPPRISTTVASLVELNATLVRRHLPSCGSELSFRTLKIARVRRALLLSRWLEILNEEKCVRVLVLLLSGINDPYTVPTTGSCWNGPDESSVELDFKCFFPPSCIHFNRE</sequence>
<accession>A0A1L9UQA9</accession>
<proteinExistence type="predicted"/>